<dbReference type="OrthoDB" id="2563492at2"/>
<dbReference type="EMBL" id="CP013652">
    <property type="protein sequence ID" value="ALS20499.1"/>
    <property type="molecule type" value="Genomic_DNA"/>
</dbReference>
<dbReference type="Gene3D" id="2.40.10.220">
    <property type="entry name" value="predicted glycosyltransferase like domains"/>
    <property type="match status" value="1"/>
</dbReference>
<sequence>MHWNQALACGTVVIPASCRLIIVGETKEGLPFCYEDSFTLSKADGEQMTVTLETMAIHPLEKLHHVYFIEFSFFKRGILYYALVDLLHLETKRCLCTLTLTTPPQLLKAEQRQYKRIVPQVRTPLTCRIIGVRGQRTHQGNAFFTGQILDLSAGGVSFMTSTRLFSPLELELSFVLPGLAQKLMLHAEVIRIAPFGSDAYRVAVRFNQMPESTAIWIEEYCSASDG</sequence>
<dbReference type="STRING" id="162209.IJ22_01070"/>
<evidence type="ECO:0000259" key="1">
    <source>
        <dbReference type="Pfam" id="PF07238"/>
    </source>
</evidence>
<dbReference type="InterPro" id="IPR009875">
    <property type="entry name" value="PilZ_domain"/>
</dbReference>
<dbReference type="AlphaFoldDB" id="A0A0U2VA81"/>
<feature type="domain" description="PilZ" evidence="1">
    <location>
        <begin position="110"/>
        <end position="221"/>
    </location>
</feature>
<dbReference type="RefSeq" id="WP_062406415.1">
    <property type="nucleotide sequence ID" value="NZ_CP013652.1"/>
</dbReference>
<gene>
    <name evidence="2" type="ORF">IJ22_01070</name>
</gene>
<protein>
    <submittedName>
        <fullName evidence="2">PilZ domain-containing protein</fullName>
    </submittedName>
</protein>
<organism evidence="2 3">
    <name type="scientific">Paenibacillus naphthalenovorans</name>
    <dbReference type="NCBI Taxonomy" id="162209"/>
    <lineage>
        <taxon>Bacteria</taxon>
        <taxon>Bacillati</taxon>
        <taxon>Bacillota</taxon>
        <taxon>Bacilli</taxon>
        <taxon>Bacillales</taxon>
        <taxon>Paenibacillaceae</taxon>
        <taxon>Paenibacillus</taxon>
    </lineage>
</organism>
<keyword evidence="3" id="KW-1185">Reference proteome</keyword>
<dbReference type="KEGG" id="pnp:IJ22_01070"/>
<evidence type="ECO:0000313" key="3">
    <source>
        <dbReference type="Proteomes" id="UP000061660"/>
    </source>
</evidence>
<accession>A0A0U2VA81</accession>
<dbReference type="SUPFAM" id="SSF141371">
    <property type="entry name" value="PilZ domain-like"/>
    <property type="match status" value="1"/>
</dbReference>
<name>A0A0U2VA81_9BACL</name>
<dbReference type="PATRIC" id="fig|162209.4.peg.105"/>
<dbReference type="GO" id="GO:0035438">
    <property type="term" value="F:cyclic-di-GMP binding"/>
    <property type="evidence" value="ECO:0007669"/>
    <property type="project" value="InterPro"/>
</dbReference>
<evidence type="ECO:0000313" key="2">
    <source>
        <dbReference type="EMBL" id="ALS20499.1"/>
    </source>
</evidence>
<proteinExistence type="predicted"/>
<reference evidence="2 3" key="2">
    <citation type="journal article" date="2016" name="Genome Announc.">
        <title>Complete Genome Sequences of Two Interactive Moderate Thermophiles, Paenibacillus napthalenovorans 32O-Y and Paenibacillus sp. 32O-W.</title>
        <authorList>
            <person name="Butler R.R.III."/>
            <person name="Wang J."/>
            <person name="Stark B.C."/>
            <person name="Pombert J.F."/>
        </authorList>
    </citation>
    <scope>NUCLEOTIDE SEQUENCE [LARGE SCALE GENOMIC DNA]</scope>
    <source>
        <strain evidence="2 3">32O-Y</strain>
    </source>
</reference>
<reference evidence="3" key="1">
    <citation type="submission" date="2015-12" db="EMBL/GenBank/DDBJ databases">
        <title>Complete genome sequences of two moderately thermophilic Paenibacillus species.</title>
        <authorList>
            <person name="Butler R.III."/>
            <person name="Wang J."/>
            <person name="Stark B.C."/>
            <person name="Pombert J.-F."/>
        </authorList>
    </citation>
    <scope>NUCLEOTIDE SEQUENCE [LARGE SCALE GENOMIC DNA]</scope>
    <source>
        <strain evidence="3">32O-Y</strain>
    </source>
</reference>
<dbReference type="Proteomes" id="UP000061660">
    <property type="component" value="Chromosome"/>
</dbReference>
<dbReference type="Pfam" id="PF07238">
    <property type="entry name" value="PilZ"/>
    <property type="match status" value="1"/>
</dbReference>